<evidence type="ECO:0000313" key="1">
    <source>
        <dbReference type="EMBL" id="KIK33358.1"/>
    </source>
</evidence>
<organism evidence="1 2">
    <name type="scientific">Suillus luteus UH-Slu-Lm8-n1</name>
    <dbReference type="NCBI Taxonomy" id="930992"/>
    <lineage>
        <taxon>Eukaryota</taxon>
        <taxon>Fungi</taxon>
        <taxon>Dikarya</taxon>
        <taxon>Basidiomycota</taxon>
        <taxon>Agaricomycotina</taxon>
        <taxon>Agaricomycetes</taxon>
        <taxon>Agaricomycetidae</taxon>
        <taxon>Boletales</taxon>
        <taxon>Suillineae</taxon>
        <taxon>Suillaceae</taxon>
        <taxon>Suillus</taxon>
    </lineage>
</organism>
<dbReference type="Proteomes" id="UP000054485">
    <property type="component" value="Unassembled WGS sequence"/>
</dbReference>
<proteinExistence type="predicted"/>
<dbReference type="EMBL" id="KN835960">
    <property type="protein sequence ID" value="KIK33358.1"/>
    <property type="molecule type" value="Genomic_DNA"/>
</dbReference>
<reference evidence="1 2" key="1">
    <citation type="submission" date="2014-04" db="EMBL/GenBank/DDBJ databases">
        <authorList>
            <consortium name="DOE Joint Genome Institute"/>
            <person name="Kuo A."/>
            <person name="Ruytinx J."/>
            <person name="Rineau F."/>
            <person name="Colpaert J."/>
            <person name="Kohler A."/>
            <person name="Nagy L.G."/>
            <person name="Floudas D."/>
            <person name="Copeland A."/>
            <person name="Barry K.W."/>
            <person name="Cichocki N."/>
            <person name="Veneault-Fourrey C."/>
            <person name="LaButti K."/>
            <person name="Lindquist E.A."/>
            <person name="Lipzen A."/>
            <person name="Lundell T."/>
            <person name="Morin E."/>
            <person name="Murat C."/>
            <person name="Sun H."/>
            <person name="Tunlid A."/>
            <person name="Henrissat B."/>
            <person name="Grigoriev I.V."/>
            <person name="Hibbett D.S."/>
            <person name="Martin F."/>
            <person name="Nordberg H.P."/>
            <person name="Cantor M.N."/>
            <person name="Hua S.X."/>
        </authorList>
    </citation>
    <scope>NUCLEOTIDE SEQUENCE [LARGE SCALE GENOMIC DNA]</scope>
    <source>
        <strain evidence="1 2">UH-Slu-Lm8-n1</strain>
    </source>
</reference>
<keyword evidence="2" id="KW-1185">Reference proteome</keyword>
<name>A0A0D0AMS6_9AGAM</name>
<evidence type="ECO:0000313" key="2">
    <source>
        <dbReference type="Proteomes" id="UP000054485"/>
    </source>
</evidence>
<sequence>MEDQETGSIALSCAWGPGHVHYSGTIVSDGLGLGNAVVAETTEVLDLVSGAALLEFVDGIKCICGAMILCTGSACTIVCWIRGCNEGVEDECLESAWDGKGREEEFWAGIDSPGRIVHWVAFICNIPRVERVKLCGIVDKREDASENRVDRPISTSAISPALDDSLVVSIYSEVSFWSSHPNKMLCEEFETDCLGPSNILHTIKSIPTPELASEKAAGSCNMSGLGIVRLSKGLSSRFFHQLSSAARLLTSLRGRKGLSAVRRSMASKDVRDEIWVRYVRPLGDARELESTGDNSGGMCEVREQRRYRRAKCGNVARCKAELGKVVCGRY</sequence>
<reference evidence="2" key="2">
    <citation type="submission" date="2015-01" db="EMBL/GenBank/DDBJ databases">
        <title>Evolutionary Origins and Diversification of the Mycorrhizal Mutualists.</title>
        <authorList>
            <consortium name="DOE Joint Genome Institute"/>
            <consortium name="Mycorrhizal Genomics Consortium"/>
            <person name="Kohler A."/>
            <person name="Kuo A."/>
            <person name="Nagy L.G."/>
            <person name="Floudas D."/>
            <person name="Copeland A."/>
            <person name="Barry K.W."/>
            <person name="Cichocki N."/>
            <person name="Veneault-Fourrey C."/>
            <person name="LaButti K."/>
            <person name="Lindquist E.A."/>
            <person name="Lipzen A."/>
            <person name="Lundell T."/>
            <person name="Morin E."/>
            <person name="Murat C."/>
            <person name="Riley R."/>
            <person name="Ohm R."/>
            <person name="Sun H."/>
            <person name="Tunlid A."/>
            <person name="Henrissat B."/>
            <person name="Grigoriev I.V."/>
            <person name="Hibbett D.S."/>
            <person name="Martin F."/>
        </authorList>
    </citation>
    <scope>NUCLEOTIDE SEQUENCE [LARGE SCALE GENOMIC DNA]</scope>
    <source>
        <strain evidence="2">UH-Slu-Lm8-n1</strain>
    </source>
</reference>
<dbReference type="InParanoid" id="A0A0D0AMS6"/>
<gene>
    <name evidence="1" type="ORF">CY34DRAFT_18424</name>
</gene>
<accession>A0A0D0AMS6</accession>
<protein>
    <submittedName>
        <fullName evidence="1">Unplaced genomic scaffold CY34scaffold_829, whole genome shotgun sequence</fullName>
    </submittedName>
</protein>
<dbReference type="AlphaFoldDB" id="A0A0D0AMS6"/>
<dbReference type="HOGENOM" id="CLU_842431_0_0_1"/>